<evidence type="ECO:0000259" key="4">
    <source>
        <dbReference type="PROSITE" id="PS51471"/>
    </source>
</evidence>
<feature type="compositionally biased region" description="Pro residues" evidence="3">
    <location>
        <begin position="412"/>
        <end position="422"/>
    </location>
</feature>
<organism evidence="5 6">
    <name type="scientific">Apiosordaria backusii</name>
    <dbReference type="NCBI Taxonomy" id="314023"/>
    <lineage>
        <taxon>Eukaryota</taxon>
        <taxon>Fungi</taxon>
        <taxon>Dikarya</taxon>
        <taxon>Ascomycota</taxon>
        <taxon>Pezizomycotina</taxon>
        <taxon>Sordariomycetes</taxon>
        <taxon>Sordariomycetidae</taxon>
        <taxon>Sordariales</taxon>
        <taxon>Lasiosphaeriaceae</taxon>
        <taxon>Apiosordaria</taxon>
    </lineage>
</organism>
<evidence type="ECO:0000313" key="5">
    <source>
        <dbReference type="EMBL" id="KAK0744731.1"/>
    </source>
</evidence>
<feature type="region of interest" description="Disordered" evidence="3">
    <location>
        <begin position="273"/>
        <end position="460"/>
    </location>
</feature>
<dbReference type="InterPro" id="IPR000868">
    <property type="entry name" value="Isochorismatase-like_dom"/>
</dbReference>
<feature type="domain" description="Fe2OG dioxygenase" evidence="4">
    <location>
        <begin position="609"/>
        <end position="744"/>
    </location>
</feature>
<feature type="region of interest" description="Disordered" evidence="3">
    <location>
        <begin position="656"/>
        <end position="689"/>
    </location>
</feature>
<dbReference type="AlphaFoldDB" id="A0AA40ESJ5"/>
<dbReference type="InterPro" id="IPR027450">
    <property type="entry name" value="AlkB-like"/>
</dbReference>
<sequence length="1057" mass="116005">MRPAFTINPAAIPAIRTRKALLVIDLQNDFISPDGALPVSEPGSFVKRSLELAKAFRDSGAGDVVWVRSEFERHRSLTAEGEQIITANMPIRPPRPGNARGRPPTSREHDGAAMEADEEAFLSNGGSPKKPCVRKGTKGAELVAEAQESVDATRDIVFTKTHYSAFASSQQELVQTLRRRFVTELYVCGALTNISIYATALDAGRHGYEMTIVEDCCGFRNQLRHFNAVKQLVQLTGSEVVNASAVMEKLQPPPADTRASGLSPFISKMQLNRPSGAAVTPSVNKAPGPTSTCAKTAPPPPDRDTSGPSTSDPARQRPSTDTHVQQHTPLEAESDSSSSDNDNESPRRRGSANAASGIPPKQGELSLGSPKGPPRAPGAPITKSEKPTRVRTHARLRLRHSCSDKSTASPSRSPPKADPSPPVVKDSTEKKANPDEQRAKRTKIEVDSGVDNMANPTSSLKIESDPEVEKITQQLSNSKIEVDLDREKKTKEPEHPKIKVDSNANKMDNKPSSTISEPYCEGDTHVITNVLPPSLAVDAFERLLEEVSWAGMSHMGGEVPRRIAVQGDIDADGNMPVYRHPADESPPLLPFSPTVLQIKTEIEKHLGHPLNHVLIQHYRGGNDYISEHSDKTLDIVPNSFIANVSLGAERTMVFRTKRPSKHHRQPETSSPTPQEQQEESPSSKAARQIQRAPLPHNSLLRMGLATNKHWLHAIRPDKRPPTTKSPSELSHQGHRISLTFRQIGTFLNPSQTLIWGQGCPGKTSSTAQPVQNGQTPSAIQLLKAFSAENNTSDFSWELHYGPGFNVLHMGTPKRFCFGSGSSDSGGNLIPNARVSFALAELGISCAKGSVSNTEPRFEDNDVDRAVIDGHGNILRYLDAVYGPGRKYDQLTPGQIAKRFNLLDRALGLWEGVWKPLRVGVNQTELPGMAKTKKVMTVLLWEELEFWEGEMRAAAARRDKGSKEGGLLFVLGGDAASPVDFALWPVLHDMVRVCGDEIFAINFTKKNKTEEGKEKEEEEEEEEEEEVRHEYLKRYYEGIKQRSGVRERVLGVWEGESS</sequence>
<dbReference type="SUPFAM" id="SSF51197">
    <property type="entry name" value="Clavaminate synthase-like"/>
    <property type="match status" value="1"/>
</dbReference>
<feature type="compositionally biased region" description="Basic residues" evidence="3">
    <location>
        <begin position="389"/>
        <end position="400"/>
    </location>
</feature>
<accession>A0AA40ESJ5</accession>
<dbReference type="GO" id="GO:0051213">
    <property type="term" value="F:dioxygenase activity"/>
    <property type="evidence" value="ECO:0007669"/>
    <property type="project" value="InterPro"/>
</dbReference>
<dbReference type="PANTHER" id="PTHR31212:SF5">
    <property type="entry name" value="ISOCHORISMATASE FAMILY PROTEIN FAMILY (AFU_ORTHOLOGUE AFUA_3G14500)"/>
    <property type="match status" value="1"/>
</dbReference>
<evidence type="ECO:0000256" key="3">
    <source>
        <dbReference type="SAM" id="MobiDB-lite"/>
    </source>
</evidence>
<dbReference type="InterPro" id="IPR032854">
    <property type="entry name" value="ALKBH3"/>
</dbReference>
<feature type="compositionally biased region" description="Polar residues" evidence="3">
    <location>
        <begin position="667"/>
        <end position="685"/>
    </location>
</feature>
<evidence type="ECO:0000313" key="6">
    <source>
        <dbReference type="Proteomes" id="UP001172159"/>
    </source>
</evidence>
<proteinExistence type="inferred from homology"/>
<gene>
    <name evidence="5" type="ORF">B0T21DRAFT_380913</name>
</gene>
<feature type="region of interest" description="Disordered" evidence="3">
    <location>
        <begin position="486"/>
        <end position="513"/>
    </location>
</feature>
<keyword evidence="2" id="KW-0175">Coiled coil</keyword>
<feature type="region of interest" description="Disordered" evidence="3">
    <location>
        <begin position="713"/>
        <end position="733"/>
    </location>
</feature>
<protein>
    <recommendedName>
        <fullName evidence="4">Fe2OG dioxygenase domain-containing protein</fullName>
    </recommendedName>
</protein>
<dbReference type="InterPro" id="IPR036380">
    <property type="entry name" value="Isochorismatase-like_sf"/>
</dbReference>
<dbReference type="Proteomes" id="UP001172159">
    <property type="component" value="Unassembled WGS sequence"/>
</dbReference>
<feature type="compositionally biased region" description="Basic and acidic residues" evidence="3">
    <location>
        <begin position="486"/>
        <end position="500"/>
    </location>
</feature>
<dbReference type="PANTHER" id="PTHR31212">
    <property type="entry name" value="ALPHA-KETOGLUTARATE-DEPENDENT DIOXYGENASE ALKB HOMOLOG 3"/>
    <property type="match status" value="1"/>
</dbReference>
<feature type="compositionally biased region" description="Basic and acidic residues" evidence="3">
    <location>
        <begin position="426"/>
        <end position="446"/>
    </location>
</feature>
<feature type="compositionally biased region" description="Polar residues" evidence="3">
    <location>
        <begin position="502"/>
        <end position="513"/>
    </location>
</feature>
<comment type="caution">
    <text evidence="5">The sequence shown here is derived from an EMBL/GenBank/DDBJ whole genome shotgun (WGS) entry which is preliminary data.</text>
</comment>
<reference evidence="5" key="1">
    <citation type="submission" date="2023-06" db="EMBL/GenBank/DDBJ databases">
        <title>Genome-scale phylogeny and comparative genomics of the fungal order Sordariales.</title>
        <authorList>
            <consortium name="Lawrence Berkeley National Laboratory"/>
            <person name="Hensen N."/>
            <person name="Bonometti L."/>
            <person name="Westerberg I."/>
            <person name="Brannstrom I.O."/>
            <person name="Guillou S."/>
            <person name="Cros-Aarteil S."/>
            <person name="Calhoun S."/>
            <person name="Haridas S."/>
            <person name="Kuo A."/>
            <person name="Mondo S."/>
            <person name="Pangilinan J."/>
            <person name="Riley R."/>
            <person name="Labutti K."/>
            <person name="Andreopoulos B."/>
            <person name="Lipzen A."/>
            <person name="Chen C."/>
            <person name="Yanf M."/>
            <person name="Daum C."/>
            <person name="Ng V."/>
            <person name="Clum A."/>
            <person name="Steindorff A."/>
            <person name="Ohm R."/>
            <person name="Martin F."/>
            <person name="Silar P."/>
            <person name="Natvig D."/>
            <person name="Lalanne C."/>
            <person name="Gautier V."/>
            <person name="Ament-Velasquez S.L."/>
            <person name="Kruys A."/>
            <person name="Hutchinson M.I."/>
            <person name="Powell A.J."/>
            <person name="Barry K."/>
            <person name="Miller A.N."/>
            <person name="Grigoriev I.V."/>
            <person name="Debuchy R."/>
            <person name="Gladieux P."/>
            <person name="Thoren M.H."/>
            <person name="Johannesson H."/>
        </authorList>
    </citation>
    <scope>NUCLEOTIDE SEQUENCE</scope>
    <source>
        <strain evidence="5">CBS 540.89</strain>
    </source>
</reference>
<dbReference type="Gene3D" id="2.60.120.590">
    <property type="entry name" value="Alpha-ketoglutarate-dependent dioxygenase AlkB-like"/>
    <property type="match status" value="1"/>
</dbReference>
<dbReference type="SUPFAM" id="SSF52499">
    <property type="entry name" value="Isochorismatase-like hydrolases"/>
    <property type="match status" value="1"/>
</dbReference>
<dbReference type="Pfam" id="PF00857">
    <property type="entry name" value="Isochorismatase"/>
    <property type="match status" value="1"/>
</dbReference>
<dbReference type="InterPro" id="IPR005123">
    <property type="entry name" value="Oxoglu/Fe-dep_dioxygenase_dom"/>
</dbReference>
<evidence type="ECO:0000256" key="2">
    <source>
        <dbReference type="SAM" id="Coils"/>
    </source>
</evidence>
<dbReference type="Gene3D" id="3.40.50.850">
    <property type="entry name" value="Isochorismatase-like"/>
    <property type="match status" value="1"/>
</dbReference>
<evidence type="ECO:0000256" key="1">
    <source>
        <dbReference type="ARBA" id="ARBA00006336"/>
    </source>
</evidence>
<dbReference type="CDD" id="cd00431">
    <property type="entry name" value="cysteine_hydrolases"/>
    <property type="match status" value="1"/>
</dbReference>
<feature type="coiled-coil region" evidence="2">
    <location>
        <begin position="1000"/>
        <end position="1033"/>
    </location>
</feature>
<dbReference type="PROSITE" id="PS51471">
    <property type="entry name" value="FE2OG_OXY"/>
    <property type="match status" value="1"/>
</dbReference>
<feature type="region of interest" description="Disordered" evidence="3">
    <location>
        <begin position="88"/>
        <end position="112"/>
    </location>
</feature>
<name>A0AA40ESJ5_9PEZI</name>
<keyword evidence="6" id="KW-1185">Reference proteome</keyword>
<dbReference type="Pfam" id="PF13532">
    <property type="entry name" value="2OG-FeII_Oxy_2"/>
    <property type="match status" value="1"/>
</dbReference>
<dbReference type="InterPro" id="IPR037151">
    <property type="entry name" value="AlkB-like_sf"/>
</dbReference>
<comment type="similarity">
    <text evidence="1">Belongs to the isochorismatase family.</text>
</comment>
<dbReference type="EMBL" id="JAUKTV010000002">
    <property type="protein sequence ID" value="KAK0744731.1"/>
    <property type="molecule type" value="Genomic_DNA"/>
</dbReference>
<dbReference type="GO" id="GO:0006307">
    <property type="term" value="P:DNA alkylation repair"/>
    <property type="evidence" value="ECO:0007669"/>
    <property type="project" value="InterPro"/>
</dbReference>